<comment type="caution">
    <text evidence="6">The sequence shown here is derived from an EMBL/GenBank/DDBJ whole genome shotgun (WGS) entry which is preliminary data.</text>
</comment>
<feature type="transmembrane region" description="Helical" evidence="5">
    <location>
        <begin position="81"/>
        <end position="102"/>
    </location>
</feature>
<evidence type="ECO:0000256" key="3">
    <source>
        <dbReference type="ARBA" id="ARBA00022989"/>
    </source>
</evidence>
<sequence>AEHPRVSARELAYIRSDDAGGPARAPVRVRWRKLLRHRQTWAFVVGKFLTDPVWWFLLFWLPKYLHHRFGLDLMALGPPLVVVYVMADGGSVAGGWLAGWMMRRGWSLNAARKGAMLVCALAVTPVVLTPLVHHLWPAVGLIGLAAAAHQGWSAN</sequence>
<evidence type="ECO:0000256" key="5">
    <source>
        <dbReference type="SAM" id="Phobius"/>
    </source>
</evidence>
<feature type="non-terminal residue" evidence="6">
    <location>
        <position position="1"/>
    </location>
</feature>
<dbReference type="SUPFAM" id="SSF103473">
    <property type="entry name" value="MFS general substrate transporter"/>
    <property type="match status" value="1"/>
</dbReference>
<name>T1CJP1_9ZZZZ</name>
<keyword evidence="3 5" id="KW-1133">Transmembrane helix</keyword>
<reference evidence="6" key="1">
    <citation type="submission" date="2013-08" db="EMBL/GenBank/DDBJ databases">
        <authorList>
            <person name="Mendez C."/>
            <person name="Richter M."/>
            <person name="Ferrer M."/>
            <person name="Sanchez J."/>
        </authorList>
    </citation>
    <scope>NUCLEOTIDE SEQUENCE</scope>
</reference>
<protein>
    <submittedName>
        <fullName evidence="6">Major facilitator superfamily MFS_1</fullName>
    </submittedName>
</protein>
<dbReference type="GO" id="GO:0016020">
    <property type="term" value="C:membrane"/>
    <property type="evidence" value="ECO:0007669"/>
    <property type="project" value="UniProtKB-SubCell"/>
</dbReference>
<dbReference type="Gene3D" id="1.20.1250.20">
    <property type="entry name" value="MFS general substrate transporter like domains"/>
    <property type="match status" value="1"/>
</dbReference>
<dbReference type="GO" id="GO:0015134">
    <property type="term" value="F:hexuronate transmembrane transporter activity"/>
    <property type="evidence" value="ECO:0007669"/>
    <property type="project" value="TreeGrafter"/>
</dbReference>
<dbReference type="InterPro" id="IPR036259">
    <property type="entry name" value="MFS_trans_sf"/>
</dbReference>
<evidence type="ECO:0000256" key="4">
    <source>
        <dbReference type="ARBA" id="ARBA00023136"/>
    </source>
</evidence>
<reference evidence="6" key="2">
    <citation type="journal article" date="2014" name="ISME J.">
        <title>Microbial stratification in low pH oxic and suboxic macroscopic growths along an acid mine drainage.</title>
        <authorList>
            <person name="Mendez-Garcia C."/>
            <person name="Mesa V."/>
            <person name="Sprenger R.R."/>
            <person name="Richter M."/>
            <person name="Diez M.S."/>
            <person name="Solano J."/>
            <person name="Bargiela R."/>
            <person name="Golyshina O.V."/>
            <person name="Manteca A."/>
            <person name="Ramos J.L."/>
            <person name="Gallego J.R."/>
            <person name="Llorente I."/>
            <person name="Martins Dos Santos V.A."/>
            <person name="Jensen O.N."/>
            <person name="Pelaez A.I."/>
            <person name="Sanchez J."/>
            <person name="Ferrer M."/>
        </authorList>
    </citation>
    <scope>NUCLEOTIDE SEQUENCE</scope>
</reference>
<dbReference type="Pfam" id="PF07690">
    <property type="entry name" value="MFS_1"/>
    <property type="match status" value="1"/>
</dbReference>
<feature type="transmembrane region" description="Helical" evidence="5">
    <location>
        <begin position="40"/>
        <end position="61"/>
    </location>
</feature>
<dbReference type="InterPro" id="IPR050382">
    <property type="entry name" value="MFS_Na/Anion_cotransporter"/>
</dbReference>
<dbReference type="PANTHER" id="PTHR11662:SF285">
    <property type="entry name" value="HEXURONATE TRANSPORTER"/>
    <property type="match status" value="1"/>
</dbReference>
<dbReference type="AlphaFoldDB" id="T1CJP1"/>
<dbReference type="PANTHER" id="PTHR11662">
    <property type="entry name" value="SOLUTE CARRIER FAMILY 17"/>
    <property type="match status" value="1"/>
</dbReference>
<evidence type="ECO:0000256" key="2">
    <source>
        <dbReference type="ARBA" id="ARBA00022692"/>
    </source>
</evidence>
<keyword evidence="2 5" id="KW-0812">Transmembrane</keyword>
<organism evidence="6">
    <name type="scientific">mine drainage metagenome</name>
    <dbReference type="NCBI Taxonomy" id="410659"/>
    <lineage>
        <taxon>unclassified sequences</taxon>
        <taxon>metagenomes</taxon>
        <taxon>ecological metagenomes</taxon>
    </lineage>
</organism>
<accession>T1CJP1</accession>
<proteinExistence type="predicted"/>
<evidence type="ECO:0000256" key="1">
    <source>
        <dbReference type="ARBA" id="ARBA00004141"/>
    </source>
</evidence>
<comment type="subcellular location">
    <subcellularLocation>
        <location evidence="1">Membrane</location>
        <topology evidence="1">Multi-pass membrane protein</topology>
    </subcellularLocation>
</comment>
<dbReference type="EMBL" id="AUZY01003823">
    <property type="protein sequence ID" value="EQD67189.1"/>
    <property type="molecule type" value="Genomic_DNA"/>
</dbReference>
<evidence type="ECO:0000313" key="6">
    <source>
        <dbReference type="EMBL" id="EQD67189.1"/>
    </source>
</evidence>
<dbReference type="InterPro" id="IPR011701">
    <property type="entry name" value="MFS"/>
</dbReference>
<gene>
    <name evidence="6" type="ORF">B1B_06008</name>
</gene>
<feature type="transmembrane region" description="Helical" evidence="5">
    <location>
        <begin position="114"/>
        <end position="136"/>
    </location>
</feature>
<keyword evidence="4 5" id="KW-0472">Membrane</keyword>
<feature type="non-terminal residue" evidence="6">
    <location>
        <position position="155"/>
    </location>
</feature>